<reference evidence="2" key="2">
    <citation type="journal article" date="2022" name="Microb. Genom.">
        <title>A chromosome-scale genome assembly of the tomato pathogen Cladosporium fulvum reveals a compartmentalized genome architecture and the presence of a dispensable chromosome.</title>
        <authorList>
            <person name="Zaccaron A.Z."/>
            <person name="Chen L.H."/>
            <person name="Samaras A."/>
            <person name="Stergiopoulos I."/>
        </authorList>
    </citation>
    <scope>NUCLEOTIDE SEQUENCE</scope>
    <source>
        <strain evidence="2">Race5_Kim</strain>
    </source>
</reference>
<accession>A0A9Q8UW79</accession>
<sequence length="327" mass="36755">MLFQWSRLEAGTIRLVRFLPYSTPSNLYLALEHRFGYWEEAVQYKALSYVHGDHTNRKSVTLAGRSFMITANLYAALAAVYARGEGDCWLWVDQLCMNHQNIAEKNSQVAQMGSIYASADKVLAWLRPQDSMLRELATGEAEQNTGRSKCPGHDTAAVLRDIARHPYWHRAWTRVEALRAQSLEIMYGDCFIKHEQLQSLHGSMQVADQEVLRAALQRFLPKPEPGPADDNVHPATILSEVMLEYSKCISSNVLDRIFALLNDPRLDTLPLKHRPQPNYGLTAPGLASALALWHDDLRNVPATSPTSGMNPTLYDFHGCLTAVLDLP</sequence>
<dbReference type="EMBL" id="CP090174">
    <property type="protein sequence ID" value="UJO24731.1"/>
    <property type="molecule type" value="Genomic_DNA"/>
</dbReference>
<feature type="domain" description="Heterokaryon incompatibility" evidence="1">
    <location>
        <begin position="44"/>
        <end position="175"/>
    </location>
</feature>
<dbReference type="OrthoDB" id="3553147at2759"/>
<dbReference type="KEGG" id="ffu:CLAFUR5_14036"/>
<dbReference type="GeneID" id="71993914"/>
<dbReference type="RefSeq" id="XP_047769097.1">
    <property type="nucleotide sequence ID" value="XM_047913184.1"/>
</dbReference>
<dbReference type="InterPro" id="IPR052895">
    <property type="entry name" value="HetReg/Transcr_Mod"/>
</dbReference>
<reference evidence="2" key="1">
    <citation type="submission" date="2021-12" db="EMBL/GenBank/DDBJ databases">
        <authorList>
            <person name="Zaccaron A."/>
            <person name="Stergiopoulos I."/>
        </authorList>
    </citation>
    <scope>NUCLEOTIDE SEQUENCE</scope>
    <source>
        <strain evidence="2">Race5_Kim</strain>
    </source>
</reference>
<protein>
    <recommendedName>
        <fullName evidence="1">Heterokaryon incompatibility domain-containing protein</fullName>
    </recommendedName>
</protein>
<dbReference type="InterPro" id="IPR010730">
    <property type="entry name" value="HET"/>
</dbReference>
<organism evidence="2 3">
    <name type="scientific">Passalora fulva</name>
    <name type="common">Tomato leaf mold</name>
    <name type="synonym">Cladosporium fulvum</name>
    <dbReference type="NCBI Taxonomy" id="5499"/>
    <lineage>
        <taxon>Eukaryota</taxon>
        <taxon>Fungi</taxon>
        <taxon>Dikarya</taxon>
        <taxon>Ascomycota</taxon>
        <taxon>Pezizomycotina</taxon>
        <taxon>Dothideomycetes</taxon>
        <taxon>Dothideomycetidae</taxon>
        <taxon>Mycosphaerellales</taxon>
        <taxon>Mycosphaerellaceae</taxon>
        <taxon>Fulvia</taxon>
    </lineage>
</organism>
<gene>
    <name evidence="2" type="ORF">CLAFUR5_14036</name>
</gene>
<dbReference type="Pfam" id="PF06985">
    <property type="entry name" value="HET"/>
    <property type="match status" value="1"/>
</dbReference>
<dbReference type="Proteomes" id="UP000756132">
    <property type="component" value="Chromosome 12"/>
</dbReference>
<dbReference type="PANTHER" id="PTHR24148:SF73">
    <property type="entry name" value="HET DOMAIN PROTEIN (AFU_ORTHOLOGUE AFUA_8G01020)"/>
    <property type="match status" value="1"/>
</dbReference>
<keyword evidence="3" id="KW-1185">Reference proteome</keyword>
<evidence type="ECO:0000259" key="1">
    <source>
        <dbReference type="Pfam" id="PF06985"/>
    </source>
</evidence>
<proteinExistence type="predicted"/>
<evidence type="ECO:0000313" key="3">
    <source>
        <dbReference type="Proteomes" id="UP000756132"/>
    </source>
</evidence>
<dbReference type="AlphaFoldDB" id="A0A9Q8UW79"/>
<evidence type="ECO:0000313" key="2">
    <source>
        <dbReference type="EMBL" id="UJO24731.1"/>
    </source>
</evidence>
<name>A0A9Q8UW79_PASFU</name>
<dbReference type="PANTHER" id="PTHR24148">
    <property type="entry name" value="ANKYRIN REPEAT DOMAIN-CONTAINING PROTEIN 39 HOMOLOG-RELATED"/>
    <property type="match status" value="1"/>
</dbReference>